<dbReference type="PANTHER" id="PTHR33065">
    <property type="entry name" value="OS07G0486400 PROTEIN"/>
    <property type="match status" value="1"/>
</dbReference>
<dbReference type="Gramene" id="OPUNC05G19720.1">
    <property type="protein sequence ID" value="OPUNC05G19720.1"/>
    <property type="gene ID" value="OPUNC05G19720"/>
</dbReference>
<proteinExistence type="predicted"/>
<dbReference type="eggNOG" id="ENOG502R5TK">
    <property type="taxonomic scope" value="Eukaryota"/>
</dbReference>
<dbReference type="EnsemblPlants" id="OPUNC05G19720.1">
    <property type="protein sequence ID" value="OPUNC05G19720.1"/>
    <property type="gene ID" value="OPUNC05G19720"/>
</dbReference>
<dbReference type="Proteomes" id="UP000026962">
    <property type="component" value="Chromosome 5"/>
</dbReference>
<evidence type="ECO:0000313" key="3">
    <source>
        <dbReference type="EnsemblPlants" id="OPUNC05G19720.1"/>
    </source>
</evidence>
<evidence type="ECO:0000313" key="4">
    <source>
        <dbReference type="Proteomes" id="UP000026962"/>
    </source>
</evidence>
<organism evidence="3">
    <name type="scientific">Oryza punctata</name>
    <name type="common">Red rice</name>
    <dbReference type="NCBI Taxonomy" id="4537"/>
    <lineage>
        <taxon>Eukaryota</taxon>
        <taxon>Viridiplantae</taxon>
        <taxon>Streptophyta</taxon>
        <taxon>Embryophyta</taxon>
        <taxon>Tracheophyta</taxon>
        <taxon>Spermatophyta</taxon>
        <taxon>Magnoliopsida</taxon>
        <taxon>Liliopsida</taxon>
        <taxon>Poales</taxon>
        <taxon>Poaceae</taxon>
        <taxon>BOP clade</taxon>
        <taxon>Oryzoideae</taxon>
        <taxon>Oryzeae</taxon>
        <taxon>Oryzinae</taxon>
        <taxon>Oryza</taxon>
    </lineage>
</organism>
<feature type="domain" description="DUF6598" evidence="2">
    <location>
        <begin position="147"/>
        <end position="356"/>
    </location>
</feature>
<evidence type="ECO:0000256" key="1">
    <source>
        <dbReference type="SAM" id="MobiDB-lite"/>
    </source>
</evidence>
<feature type="compositionally biased region" description="Polar residues" evidence="1">
    <location>
        <begin position="23"/>
        <end position="34"/>
    </location>
</feature>
<reference evidence="3" key="2">
    <citation type="submission" date="2018-05" db="EMBL/GenBank/DDBJ databases">
        <title>OpunRS2 (Oryza punctata Reference Sequence Version 2).</title>
        <authorList>
            <person name="Zhang J."/>
            <person name="Kudrna D."/>
            <person name="Lee S."/>
            <person name="Talag J."/>
            <person name="Welchert J."/>
            <person name="Wing R.A."/>
        </authorList>
    </citation>
    <scope>NUCLEOTIDE SEQUENCE [LARGE SCALE GENOMIC DNA]</scope>
</reference>
<dbReference type="PANTHER" id="PTHR33065:SF145">
    <property type="entry name" value="OS05G0506400 PROTEIN"/>
    <property type="match status" value="1"/>
</dbReference>
<evidence type="ECO:0000259" key="2">
    <source>
        <dbReference type="Pfam" id="PF20241"/>
    </source>
</evidence>
<reference evidence="3" key="1">
    <citation type="submission" date="2015-04" db="UniProtKB">
        <authorList>
            <consortium name="EnsemblPlants"/>
        </authorList>
    </citation>
    <scope>IDENTIFICATION</scope>
</reference>
<dbReference type="AlphaFoldDB" id="A0A0E0L4F6"/>
<dbReference type="OMA" id="RKGCARK"/>
<name>A0A0E0L4F6_ORYPU</name>
<protein>
    <recommendedName>
        <fullName evidence="2">DUF6598 domain-containing protein</fullName>
    </recommendedName>
</protein>
<dbReference type="InterPro" id="IPR046533">
    <property type="entry name" value="DUF6598"/>
</dbReference>
<accession>A0A0E0L4F6</accession>
<keyword evidence="4" id="KW-1185">Reference proteome</keyword>
<dbReference type="Pfam" id="PF20241">
    <property type="entry name" value="DUF6598"/>
    <property type="match status" value="1"/>
</dbReference>
<sequence>MDEESSGFDLATLERSLPPLNADSGNAPSSSITKPASELDEDEVRRILTASPLIVTESNRHILEPAMYNAEKYAKESDQYYEKIEELNATLPDEEHFFPVNLLPHFPEPANFFPWYGIYRMSDTNPTSLRNKRFTEPGEFDYPVFSMLQILSVRFAGNFPGDQSMLVYGLVAIRDELDSMRNYIFNRSREQPHRITPDSPTLPLLSPARGNSILDGCLLEYSLKVKTNVSDDTKKDFEIIDGCIEFNPDFVPHGVELKSRIYGSLGPVDIHYAFIEHGIEATIDIEISKVVPNYKLKVVTAYTDGYPDGIVVYDSMSNLTHGQCPISTVVAVELGCELKLWFDISVNNTRREIETEGDTQVQCKDTECFELMHEDLTVERHYLTFTSQMYSCSTDAIVLGDKFKLEAIVTWSTMGPA</sequence>
<feature type="region of interest" description="Disordered" evidence="1">
    <location>
        <begin position="1"/>
        <end position="40"/>
    </location>
</feature>
<dbReference type="HOGENOM" id="CLU_659529_0_0_1"/>